<evidence type="ECO:0000313" key="2">
    <source>
        <dbReference type="Proteomes" id="UP001152607"/>
    </source>
</evidence>
<accession>A0A9W4UDN8</accession>
<reference evidence="1" key="1">
    <citation type="submission" date="2023-01" db="EMBL/GenBank/DDBJ databases">
        <authorList>
            <person name="Van Ghelder C."/>
            <person name="Rancurel C."/>
        </authorList>
    </citation>
    <scope>NUCLEOTIDE SEQUENCE</scope>
    <source>
        <strain evidence="1">CNCM I-4278</strain>
    </source>
</reference>
<gene>
    <name evidence="1" type="ORF">PDIGIT_LOCUS7043</name>
</gene>
<sequence>MRKSHTMRTHASSNFHYKLLAMSCLMSQNQDWPTISALFISCSSCGTPHLCQLS</sequence>
<proteinExistence type="predicted"/>
<dbReference type="AlphaFoldDB" id="A0A9W4UDN8"/>
<keyword evidence="2" id="KW-1185">Reference proteome</keyword>
<organism evidence="1 2">
    <name type="scientific">Periconia digitata</name>
    <dbReference type="NCBI Taxonomy" id="1303443"/>
    <lineage>
        <taxon>Eukaryota</taxon>
        <taxon>Fungi</taxon>
        <taxon>Dikarya</taxon>
        <taxon>Ascomycota</taxon>
        <taxon>Pezizomycotina</taxon>
        <taxon>Dothideomycetes</taxon>
        <taxon>Pleosporomycetidae</taxon>
        <taxon>Pleosporales</taxon>
        <taxon>Massarineae</taxon>
        <taxon>Periconiaceae</taxon>
        <taxon>Periconia</taxon>
    </lineage>
</organism>
<protein>
    <submittedName>
        <fullName evidence="1">Uncharacterized protein</fullName>
    </submittedName>
</protein>
<evidence type="ECO:0000313" key="1">
    <source>
        <dbReference type="EMBL" id="CAI6333990.1"/>
    </source>
</evidence>
<dbReference type="Proteomes" id="UP001152607">
    <property type="component" value="Unassembled WGS sequence"/>
</dbReference>
<dbReference type="EMBL" id="CAOQHR010000004">
    <property type="protein sequence ID" value="CAI6333990.1"/>
    <property type="molecule type" value="Genomic_DNA"/>
</dbReference>
<comment type="caution">
    <text evidence="1">The sequence shown here is derived from an EMBL/GenBank/DDBJ whole genome shotgun (WGS) entry which is preliminary data.</text>
</comment>
<name>A0A9W4UDN8_9PLEO</name>